<keyword evidence="4 5" id="KW-0408">Iron</keyword>
<evidence type="ECO:0000256" key="3">
    <source>
        <dbReference type="ARBA" id="ARBA00023002"/>
    </source>
</evidence>
<dbReference type="CDD" id="cd11073">
    <property type="entry name" value="CYP76-like"/>
    <property type="match status" value="1"/>
</dbReference>
<evidence type="ECO:0000313" key="8">
    <source>
        <dbReference type="EMBL" id="THG13643.1"/>
    </source>
</evidence>
<organism evidence="8 9">
    <name type="scientific">Camellia sinensis var. sinensis</name>
    <name type="common">China tea</name>
    <dbReference type="NCBI Taxonomy" id="542762"/>
    <lineage>
        <taxon>Eukaryota</taxon>
        <taxon>Viridiplantae</taxon>
        <taxon>Streptophyta</taxon>
        <taxon>Embryophyta</taxon>
        <taxon>Tracheophyta</taxon>
        <taxon>Spermatophyta</taxon>
        <taxon>Magnoliopsida</taxon>
        <taxon>eudicotyledons</taxon>
        <taxon>Gunneridae</taxon>
        <taxon>Pentapetalae</taxon>
        <taxon>asterids</taxon>
        <taxon>Ericales</taxon>
        <taxon>Theaceae</taxon>
        <taxon>Camellia</taxon>
    </lineage>
</organism>
<evidence type="ECO:0008006" key="10">
    <source>
        <dbReference type="Google" id="ProtNLM"/>
    </source>
</evidence>
<keyword evidence="7" id="KW-0472">Membrane</keyword>
<comment type="similarity">
    <text evidence="1 6">Belongs to the cytochrome P450 family.</text>
</comment>
<keyword evidence="7" id="KW-1133">Transmembrane helix</keyword>
<dbReference type="Pfam" id="PF00067">
    <property type="entry name" value="p450"/>
    <property type="match status" value="1"/>
</dbReference>
<feature type="transmembrane region" description="Helical" evidence="7">
    <location>
        <begin position="6"/>
        <end position="27"/>
    </location>
</feature>
<accession>A0A4S4EBP0</accession>
<evidence type="ECO:0000256" key="5">
    <source>
        <dbReference type="PIRSR" id="PIRSR602401-1"/>
    </source>
</evidence>
<protein>
    <recommendedName>
        <fullName evidence="10">Cytochrome P450</fullName>
    </recommendedName>
</protein>
<reference evidence="8 9" key="1">
    <citation type="journal article" date="2018" name="Proc. Natl. Acad. Sci. U.S.A.">
        <title>Draft genome sequence of Camellia sinensis var. sinensis provides insights into the evolution of the tea genome and tea quality.</title>
        <authorList>
            <person name="Wei C."/>
            <person name="Yang H."/>
            <person name="Wang S."/>
            <person name="Zhao J."/>
            <person name="Liu C."/>
            <person name="Gao L."/>
            <person name="Xia E."/>
            <person name="Lu Y."/>
            <person name="Tai Y."/>
            <person name="She G."/>
            <person name="Sun J."/>
            <person name="Cao H."/>
            <person name="Tong W."/>
            <person name="Gao Q."/>
            <person name="Li Y."/>
            <person name="Deng W."/>
            <person name="Jiang X."/>
            <person name="Wang W."/>
            <person name="Chen Q."/>
            <person name="Zhang S."/>
            <person name="Li H."/>
            <person name="Wu J."/>
            <person name="Wang P."/>
            <person name="Li P."/>
            <person name="Shi C."/>
            <person name="Zheng F."/>
            <person name="Jian J."/>
            <person name="Huang B."/>
            <person name="Shan D."/>
            <person name="Shi M."/>
            <person name="Fang C."/>
            <person name="Yue Y."/>
            <person name="Li F."/>
            <person name="Li D."/>
            <person name="Wei S."/>
            <person name="Han B."/>
            <person name="Jiang C."/>
            <person name="Yin Y."/>
            <person name="Xia T."/>
            <person name="Zhang Z."/>
            <person name="Bennetzen J.L."/>
            <person name="Zhao S."/>
            <person name="Wan X."/>
        </authorList>
    </citation>
    <scope>NUCLEOTIDE SEQUENCE [LARGE SCALE GENOMIC DNA]</scope>
    <source>
        <strain evidence="9">cv. Shuchazao</strain>
        <tissue evidence="8">Leaf</tissue>
    </source>
</reference>
<dbReference type="PANTHER" id="PTHR47950:SF14">
    <property type="entry name" value="CYTOCHROME P450 76A2-LIKE ISOFORM X1"/>
    <property type="match status" value="1"/>
</dbReference>
<dbReference type="Gene3D" id="1.10.630.10">
    <property type="entry name" value="Cytochrome P450"/>
    <property type="match status" value="1"/>
</dbReference>
<dbReference type="InterPro" id="IPR002401">
    <property type="entry name" value="Cyt_P450_E_grp-I"/>
</dbReference>
<dbReference type="EMBL" id="SDRB02005781">
    <property type="protein sequence ID" value="THG13643.1"/>
    <property type="molecule type" value="Genomic_DNA"/>
</dbReference>
<dbReference type="SUPFAM" id="SSF48264">
    <property type="entry name" value="Cytochrome P450"/>
    <property type="match status" value="1"/>
</dbReference>
<keyword evidence="2 5" id="KW-0479">Metal-binding</keyword>
<dbReference type="PRINTS" id="PR00385">
    <property type="entry name" value="P450"/>
</dbReference>
<comment type="cofactor">
    <cofactor evidence="5">
        <name>heme</name>
        <dbReference type="ChEBI" id="CHEBI:30413"/>
    </cofactor>
</comment>
<keyword evidence="9" id="KW-1185">Reference proteome</keyword>
<gene>
    <name evidence="8" type="ORF">TEA_024715</name>
</gene>
<dbReference type="GO" id="GO:0016705">
    <property type="term" value="F:oxidoreductase activity, acting on paired donors, with incorporation or reduction of molecular oxygen"/>
    <property type="evidence" value="ECO:0007669"/>
    <property type="project" value="InterPro"/>
</dbReference>
<keyword evidence="5 6" id="KW-0349">Heme</keyword>
<evidence type="ECO:0000256" key="2">
    <source>
        <dbReference type="ARBA" id="ARBA00022723"/>
    </source>
</evidence>
<feature type="transmembrane region" description="Helical" evidence="7">
    <location>
        <begin position="73"/>
        <end position="91"/>
    </location>
</feature>
<keyword evidence="3 6" id="KW-0560">Oxidoreductase</keyword>
<dbReference type="STRING" id="542762.A0A4S4EBP0"/>
<comment type="caution">
    <text evidence="8">The sequence shown here is derived from an EMBL/GenBank/DDBJ whole genome shotgun (WGS) entry which is preliminary data.</text>
</comment>
<evidence type="ECO:0000313" key="9">
    <source>
        <dbReference type="Proteomes" id="UP000306102"/>
    </source>
</evidence>
<dbReference type="Proteomes" id="UP000306102">
    <property type="component" value="Unassembled WGS sequence"/>
</dbReference>
<dbReference type="GO" id="GO:0005506">
    <property type="term" value="F:iron ion binding"/>
    <property type="evidence" value="ECO:0007669"/>
    <property type="project" value="InterPro"/>
</dbReference>
<feature type="binding site" description="axial binding residue" evidence="5">
    <location>
        <position position="452"/>
    </location>
    <ligand>
        <name>heme</name>
        <dbReference type="ChEBI" id="CHEBI:30413"/>
    </ligand>
    <ligandPart>
        <name>Fe</name>
        <dbReference type="ChEBI" id="CHEBI:18248"/>
    </ligandPart>
</feature>
<evidence type="ECO:0000256" key="4">
    <source>
        <dbReference type="ARBA" id="ARBA00023004"/>
    </source>
</evidence>
<dbReference type="InterPro" id="IPR001128">
    <property type="entry name" value="Cyt_P450"/>
</dbReference>
<sequence length="513" mass="58607">MEWSWSLLPYSIIISSTTFLLLLLHVLRRQKPISGRLPPPGPPGWPVFGNMFDFGTTPHRTVAELKKKYGPVVWIRLGSVNTMVILTANAATELFKNYDQSFADRHPPTVLGSHNFIQGSFAFAPYSAYWRVMKRLINMKIKVANKMNETAPTRRKSVDDMLSWIEKEAGKLRGKRAIMVAHFVFHASANMVGNLMVSRDVAGPVSEMGLEFLSAMMEILKLIHKPNMADLFPWFRWLDPQGLRRKMDHELGKILAIISGFVKERMKERREGGERRKDLLEVLLDFEGTGGKDEPDKLSEHQISGVIVEMFIAGTETTSSTIECAMAELLRNPEIMIKAKVELNNVVGQNKKMQESDIDHLQYLQAVVKETLRLHPPAPSLIPRKAIHDTNFMGYHIPKNTQVVINAWAIGRDPNYWDEPMSFKPERFIGSKIDYKGQHYEFLPFGAGRRMCIGVPLGHRMLHLLLGSLLHEFDWELECRVNGETMDMRDRIEPVLAKLQSLEVVPKRCRKID</sequence>
<dbReference type="InterPro" id="IPR017972">
    <property type="entry name" value="Cyt_P450_CS"/>
</dbReference>
<keyword evidence="7" id="KW-0812">Transmembrane</keyword>
<dbReference type="GO" id="GO:0004497">
    <property type="term" value="F:monooxygenase activity"/>
    <property type="evidence" value="ECO:0007669"/>
    <property type="project" value="UniProtKB-KW"/>
</dbReference>
<dbReference type="GO" id="GO:0020037">
    <property type="term" value="F:heme binding"/>
    <property type="evidence" value="ECO:0007669"/>
    <property type="project" value="InterPro"/>
</dbReference>
<dbReference type="PANTHER" id="PTHR47950">
    <property type="entry name" value="CYTOCHROME P450, FAMILY 76, SUBFAMILY C, POLYPEPTIDE 5-RELATED"/>
    <property type="match status" value="1"/>
</dbReference>
<dbReference type="FunFam" id="1.10.630.10:FF:000007">
    <property type="entry name" value="Cytochrome P450 76C4"/>
    <property type="match status" value="1"/>
</dbReference>
<keyword evidence="6" id="KW-0503">Monooxygenase</keyword>
<evidence type="ECO:0000256" key="7">
    <source>
        <dbReference type="SAM" id="Phobius"/>
    </source>
</evidence>
<evidence type="ECO:0000256" key="1">
    <source>
        <dbReference type="ARBA" id="ARBA00010617"/>
    </source>
</evidence>
<dbReference type="PRINTS" id="PR00463">
    <property type="entry name" value="EP450I"/>
</dbReference>
<dbReference type="PROSITE" id="PS00086">
    <property type="entry name" value="CYTOCHROME_P450"/>
    <property type="match status" value="1"/>
</dbReference>
<proteinExistence type="inferred from homology"/>
<evidence type="ECO:0000256" key="6">
    <source>
        <dbReference type="RuleBase" id="RU000461"/>
    </source>
</evidence>
<feature type="transmembrane region" description="Helical" evidence="7">
    <location>
        <begin position="111"/>
        <end position="132"/>
    </location>
</feature>
<dbReference type="AlphaFoldDB" id="A0A4S4EBP0"/>
<dbReference type="InterPro" id="IPR036396">
    <property type="entry name" value="Cyt_P450_sf"/>
</dbReference>
<name>A0A4S4EBP0_CAMSN</name>